<evidence type="ECO:0000256" key="4">
    <source>
        <dbReference type="SAM" id="MobiDB-lite"/>
    </source>
</evidence>
<feature type="compositionally biased region" description="Low complexity" evidence="4">
    <location>
        <begin position="17"/>
        <end position="31"/>
    </location>
</feature>
<evidence type="ECO:0000256" key="3">
    <source>
        <dbReference type="RuleBase" id="RU365003"/>
    </source>
</evidence>
<name>A0A0A9X1X6_LYGHE</name>
<protein>
    <recommendedName>
        <fullName evidence="2 3">Peroxisomal membrane protein PEX16</fullName>
    </recommendedName>
</protein>
<dbReference type="AlphaFoldDB" id="A0A0A9X1X6"/>
<dbReference type="GO" id="GO:0005778">
    <property type="term" value="C:peroxisomal membrane"/>
    <property type="evidence" value="ECO:0007669"/>
    <property type="project" value="UniProtKB-SubCell"/>
</dbReference>
<dbReference type="PANTHER" id="PTHR13299:SF0">
    <property type="entry name" value="PEROXISOMAL MEMBRANE PROTEIN PEX16"/>
    <property type="match status" value="1"/>
</dbReference>
<dbReference type="Pfam" id="PF08610">
    <property type="entry name" value="Pex16"/>
    <property type="match status" value="1"/>
</dbReference>
<dbReference type="PANTHER" id="PTHR13299">
    <property type="entry name" value="PEROXISOMAL MEMBRANE PROTEIN PEX16"/>
    <property type="match status" value="1"/>
</dbReference>
<evidence type="ECO:0000256" key="1">
    <source>
        <dbReference type="ARBA" id="ARBA00009505"/>
    </source>
</evidence>
<feature type="region of interest" description="Disordered" evidence="4">
    <location>
        <begin position="8"/>
        <end position="31"/>
    </location>
</feature>
<keyword evidence="3" id="KW-0962">Peroxisome biogenesis</keyword>
<dbReference type="GO" id="GO:0007031">
    <property type="term" value="P:peroxisome organization"/>
    <property type="evidence" value="ECO:0007669"/>
    <property type="project" value="UniProtKB-KW"/>
</dbReference>
<comment type="subcellular location">
    <subcellularLocation>
        <location evidence="3">Peroxisome membrane</location>
    </subcellularLocation>
</comment>
<evidence type="ECO:0000256" key="2">
    <source>
        <dbReference type="ARBA" id="ARBA00018577"/>
    </source>
</evidence>
<proteinExistence type="inferred from homology"/>
<sequence>MHAFLTSLNNLRSTKASHPTPSTNLSTTSTKSSNPLLTAYNTTKNHEIIHPTIRSLQAMYIQHGRAQTSHGLFLPRMSDSIDPLEHHAYVPRVLSILAEVLYWARPTVYTGSKICFGNHSWVPWFLSAICDSISNRLSHATDLSPAQMHVWDTRTKLYLYYLLRSPFFDNITLIPLRLLSQILQPIPGLGLFTTTLLQLAASLQQTYFYTAAS</sequence>
<keyword evidence="3" id="KW-0576">Peroxisome</keyword>
<dbReference type="EMBL" id="GBHO01030811">
    <property type="protein sequence ID" value="JAG12793.1"/>
    <property type="molecule type" value="Transcribed_RNA"/>
</dbReference>
<dbReference type="InterPro" id="IPR013919">
    <property type="entry name" value="Pex16"/>
</dbReference>
<gene>
    <name evidence="5" type="primary">Pex16_0</name>
    <name evidence="5" type="ORF">CM83_7703</name>
</gene>
<comment type="similarity">
    <text evidence="1 3">Belongs to the peroxin-16 family.</text>
</comment>
<evidence type="ECO:0000313" key="5">
    <source>
        <dbReference type="EMBL" id="JAG12793.1"/>
    </source>
</evidence>
<accession>A0A0A9X1X6</accession>
<reference evidence="5" key="2">
    <citation type="submission" date="2014-07" db="EMBL/GenBank/DDBJ databases">
        <authorList>
            <person name="Hull J."/>
        </authorList>
    </citation>
    <scope>NUCLEOTIDE SEQUENCE</scope>
</reference>
<reference evidence="5" key="1">
    <citation type="journal article" date="2014" name="PLoS ONE">
        <title>Transcriptome-Based Identification of ABC Transporters in the Western Tarnished Plant Bug Lygus hesperus.</title>
        <authorList>
            <person name="Hull J.J."/>
            <person name="Chaney K."/>
            <person name="Geib S.M."/>
            <person name="Fabrick J.A."/>
            <person name="Brent C.S."/>
            <person name="Walsh D."/>
            <person name="Lavine L.C."/>
        </authorList>
    </citation>
    <scope>NUCLEOTIDE SEQUENCE</scope>
</reference>
<organism evidence="5">
    <name type="scientific">Lygus hesperus</name>
    <name type="common">Western plant bug</name>
    <dbReference type="NCBI Taxonomy" id="30085"/>
    <lineage>
        <taxon>Eukaryota</taxon>
        <taxon>Metazoa</taxon>
        <taxon>Ecdysozoa</taxon>
        <taxon>Arthropoda</taxon>
        <taxon>Hexapoda</taxon>
        <taxon>Insecta</taxon>
        <taxon>Pterygota</taxon>
        <taxon>Neoptera</taxon>
        <taxon>Paraneoptera</taxon>
        <taxon>Hemiptera</taxon>
        <taxon>Heteroptera</taxon>
        <taxon>Panheteroptera</taxon>
        <taxon>Cimicomorpha</taxon>
        <taxon>Miridae</taxon>
        <taxon>Mirini</taxon>
        <taxon>Lygus</taxon>
    </lineage>
</organism>